<dbReference type="OrthoDB" id="5230873at2759"/>
<reference evidence="2 3" key="1">
    <citation type="journal article" date="2018" name="Front. Microbiol.">
        <title>Genome-Wide Analysis of Corynespora cassiicola Leaf Fall Disease Putative Effectors.</title>
        <authorList>
            <person name="Lopez D."/>
            <person name="Ribeiro S."/>
            <person name="Label P."/>
            <person name="Fumanal B."/>
            <person name="Venisse J.S."/>
            <person name="Kohler A."/>
            <person name="de Oliveira R.R."/>
            <person name="Labutti K."/>
            <person name="Lipzen A."/>
            <person name="Lail K."/>
            <person name="Bauer D."/>
            <person name="Ohm R.A."/>
            <person name="Barry K.W."/>
            <person name="Spatafora J."/>
            <person name="Grigoriev I.V."/>
            <person name="Martin F.M."/>
            <person name="Pujade-Renaud V."/>
        </authorList>
    </citation>
    <scope>NUCLEOTIDE SEQUENCE [LARGE SCALE GENOMIC DNA]</scope>
    <source>
        <strain evidence="2 3">Philippines</strain>
    </source>
</reference>
<sequence>MLFQTTWVVALLACVSSSQAADESNFTLHAYGDGITPGLKFFYGDGQAYVGANAPSFVSSAVNITLYRSPDDETKFLAKPDNPEDWSVEASLYIDASPGAIKPVGFARANESLPDGATDNGFGLYGGWAYHKDDPEAALEMKFLATPTNESDVFLVKWNAGGTRAQDDLPITLRTQAPAVITD</sequence>
<feature type="signal peptide" evidence="1">
    <location>
        <begin position="1"/>
        <end position="20"/>
    </location>
</feature>
<keyword evidence="3" id="KW-1185">Reference proteome</keyword>
<protein>
    <submittedName>
        <fullName evidence="2">Uncharacterized protein</fullName>
    </submittedName>
</protein>
<keyword evidence="1" id="KW-0732">Signal</keyword>
<gene>
    <name evidence="2" type="ORF">BS50DRAFT_573428</name>
</gene>
<feature type="chain" id="PRO_5015536464" evidence="1">
    <location>
        <begin position="21"/>
        <end position="183"/>
    </location>
</feature>
<accession>A0A2T2NMT2</accession>
<evidence type="ECO:0000313" key="2">
    <source>
        <dbReference type="EMBL" id="PSN66586.1"/>
    </source>
</evidence>
<evidence type="ECO:0000313" key="3">
    <source>
        <dbReference type="Proteomes" id="UP000240883"/>
    </source>
</evidence>
<name>A0A2T2NMT2_CORCC</name>
<dbReference type="Proteomes" id="UP000240883">
    <property type="component" value="Unassembled WGS sequence"/>
</dbReference>
<dbReference type="AlphaFoldDB" id="A0A2T2NMT2"/>
<proteinExistence type="predicted"/>
<evidence type="ECO:0000256" key="1">
    <source>
        <dbReference type="SAM" id="SignalP"/>
    </source>
</evidence>
<dbReference type="EMBL" id="KZ678135">
    <property type="protein sequence ID" value="PSN66586.1"/>
    <property type="molecule type" value="Genomic_DNA"/>
</dbReference>
<organism evidence="2 3">
    <name type="scientific">Corynespora cassiicola Philippines</name>
    <dbReference type="NCBI Taxonomy" id="1448308"/>
    <lineage>
        <taxon>Eukaryota</taxon>
        <taxon>Fungi</taxon>
        <taxon>Dikarya</taxon>
        <taxon>Ascomycota</taxon>
        <taxon>Pezizomycotina</taxon>
        <taxon>Dothideomycetes</taxon>
        <taxon>Pleosporomycetidae</taxon>
        <taxon>Pleosporales</taxon>
        <taxon>Corynesporascaceae</taxon>
        <taxon>Corynespora</taxon>
    </lineage>
</organism>